<evidence type="ECO:0000313" key="2">
    <source>
        <dbReference type="EMBL" id="OAD64294.1"/>
    </source>
</evidence>
<evidence type="ECO:0000313" key="4">
    <source>
        <dbReference type="Proteomes" id="UP001275867"/>
    </source>
</evidence>
<evidence type="ECO:0008006" key="5">
    <source>
        <dbReference type="Google" id="ProtNLM"/>
    </source>
</evidence>
<dbReference type="Gene3D" id="3.10.420.10">
    <property type="entry name" value="SecB-like"/>
    <property type="match status" value="1"/>
</dbReference>
<dbReference type="EMBL" id="WERX01000040">
    <property type="protein sequence ID" value="MDV7695112.1"/>
    <property type="molecule type" value="Genomic_DNA"/>
</dbReference>
<keyword evidence="3" id="KW-1185">Reference proteome</keyword>
<gene>
    <name evidence="2" type="ORF">A7K95_05420</name>
    <name evidence="1" type="ORF">GA842_09670</name>
</gene>
<reference evidence="2 3" key="1">
    <citation type="submission" date="2016-05" db="EMBL/GenBank/DDBJ databases">
        <title>Draft genome sequence of Pediococcus parvulus 2.6, a probiotic beta-glucan producer strain.</title>
        <authorList>
            <person name="Mohedano M.L."/>
            <person name="Perez-Ramos A."/>
            <person name="Duenas M.T."/>
            <person name="Lamontanara A."/>
            <person name="Orru L."/>
            <person name="Spano G."/>
            <person name="Capozzi V."/>
            <person name="Lopez P."/>
        </authorList>
    </citation>
    <scope>NUCLEOTIDE SEQUENCE [LARGE SCALE GENOMIC DNA]</scope>
    <source>
        <strain evidence="2 3">2.6</strain>
    </source>
</reference>
<dbReference type="Proteomes" id="UP001275867">
    <property type="component" value="Unassembled WGS sequence"/>
</dbReference>
<dbReference type="InterPro" id="IPR035958">
    <property type="entry name" value="SecB-like_sf"/>
</dbReference>
<proteinExistence type="predicted"/>
<reference evidence="1" key="2">
    <citation type="submission" date="2019-10" db="EMBL/GenBank/DDBJ databases">
        <title>Malate fermentation in French cider.</title>
        <authorList>
            <person name="Cousin F.J."/>
            <person name="Medina Fernandez S."/>
            <person name="Misery B."/>
            <person name="Laplace J.-M."/>
            <person name="Cretenet M."/>
        </authorList>
    </citation>
    <scope>NUCLEOTIDE SEQUENCE</scope>
    <source>
        <strain evidence="1">UCMA15901</strain>
    </source>
</reference>
<evidence type="ECO:0000313" key="3">
    <source>
        <dbReference type="Proteomes" id="UP000077280"/>
    </source>
</evidence>
<name>A0AAP5TG30_9LACO</name>
<sequence>MTDKNSKGIVPINFEGYRVVKLNYEVLDSEDVDDSKSELSARFGLADDNLSGMVELTTTFVNLPKKAEGLLTIQGKYTLDKMLGKEKATQFLAQNGAAMLYPYVRTIISVITSFDDQDVTVLPSLNFIDAFEKSIKKNNEK</sequence>
<evidence type="ECO:0000313" key="1">
    <source>
        <dbReference type="EMBL" id="MDV7695112.1"/>
    </source>
</evidence>
<dbReference type="RefSeq" id="WP_068805885.1">
    <property type="nucleotide sequence ID" value="NZ_CP158977.1"/>
</dbReference>
<comment type="caution">
    <text evidence="1">The sequence shown here is derived from an EMBL/GenBank/DDBJ whole genome shotgun (WGS) entry which is preliminary data.</text>
</comment>
<protein>
    <recommendedName>
        <fullName evidence="5">Preprotein translocase subunit SecB</fullName>
    </recommendedName>
</protein>
<accession>A0AAP5TG30</accession>
<dbReference type="SUPFAM" id="SSF54611">
    <property type="entry name" value="SecB-like"/>
    <property type="match status" value="1"/>
</dbReference>
<dbReference type="EMBL" id="LXND01000037">
    <property type="protein sequence ID" value="OAD64294.1"/>
    <property type="molecule type" value="Genomic_DNA"/>
</dbReference>
<dbReference type="Proteomes" id="UP000077280">
    <property type="component" value="Unassembled WGS sequence"/>
</dbReference>
<dbReference type="AlphaFoldDB" id="A0AAP5TG30"/>
<organism evidence="1 4">
    <name type="scientific">Pediococcus parvulus</name>
    <dbReference type="NCBI Taxonomy" id="54062"/>
    <lineage>
        <taxon>Bacteria</taxon>
        <taxon>Bacillati</taxon>
        <taxon>Bacillota</taxon>
        <taxon>Bacilli</taxon>
        <taxon>Lactobacillales</taxon>
        <taxon>Lactobacillaceae</taxon>
        <taxon>Pediococcus</taxon>
    </lineage>
</organism>